<feature type="region of interest" description="Disordered" evidence="1">
    <location>
        <begin position="128"/>
        <end position="161"/>
    </location>
</feature>
<evidence type="ECO:0000313" key="2">
    <source>
        <dbReference type="EMBL" id="ABI57448.1"/>
    </source>
</evidence>
<feature type="compositionally biased region" description="Low complexity" evidence="1">
    <location>
        <begin position="147"/>
        <end position="161"/>
    </location>
</feature>
<organism evidence="2 3">
    <name type="scientific">Alkalilimnicola ehrlichii (strain ATCC BAA-1101 / DSM 17681 / MLHE-1)</name>
    <dbReference type="NCBI Taxonomy" id="187272"/>
    <lineage>
        <taxon>Bacteria</taxon>
        <taxon>Pseudomonadati</taxon>
        <taxon>Pseudomonadota</taxon>
        <taxon>Gammaproteobacteria</taxon>
        <taxon>Chromatiales</taxon>
        <taxon>Ectothiorhodospiraceae</taxon>
        <taxon>Alkalilimnicola</taxon>
    </lineage>
</organism>
<sequence>MGGYPLMSVVAPDLGSGQTLPLLTRLLSSARAGHRSENTDLLSVMETVQRHVSGAPLWVIGRGGDRGRGRGRRQGERLIQAYLDRWACEEGYRFTKQGFQLEGVQARRQSGGTSRYFPYPRCLPVGSGSSSPHDAFITTGGDDLIGPSRPSSPTSLLTAQR</sequence>
<name>Q0A6T9_ALKEH</name>
<dbReference type="AlphaFoldDB" id="Q0A6T9"/>
<protein>
    <submittedName>
        <fullName evidence="2">Uncharacterized protein</fullName>
    </submittedName>
</protein>
<evidence type="ECO:0000256" key="1">
    <source>
        <dbReference type="SAM" id="MobiDB-lite"/>
    </source>
</evidence>
<gene>
    <name evidence="2" type="ordered locus">Mlg_2106</name>
</gene>
<evidence type="ECO:0000313" key="3">
    <source>
        <dbReference type="Proteomes" id="UP000001962"/>
    </source>
</evidence>
<reference evidence="3" key="1">
    <citation type="submission" date="2006-08" db="EMBL/GenBank/DDBJ databases">
        <title>Complete sequence of Alkalilimnicola ehrilichei MLHE-1.</title>
        <authorList>
            <person name="Copeland A."/>
            <person name="Lucas S."/>
            <person name="Lapidus A."/>
            <person name="Barry K."/>
            <person name="Detter J.C."/>
            <person name="Glavina del Rio T."/>
            <person name="Hammon N."/>
            <person name="Israni S."/>
            <person name="Dalin E."/>
            <person name="Tice H."/>
            <person name="Pitluck S."/>
            <person name="Sims D."/>
            <person name="Brettin T."/>
            <person name="Bruce D."/>
            <person name="Han C."/>
            <person name="Tapia R."/>
            <person name="Gilna P."/>
            <person name="Schmutz J."/>
            <person name="Larimer F."/>
            <person name="Land M."/>
            <person name="Hauser L."/>
            <person name="Kyrpides N."/>
            <person name="Mikhailova N."/>
            <person name="Oremland R.S."/>
            <person name="Hoeft S.E."/>
            <person name="Switzer-Blum J."/>
            <person name="Kulp T."/>
            <person name="King G."/>
            <person name="Tabita R."/>
            <person name="Witte B."/>
            <person name="Santini J.M."/>
            <person name="Basu P."/>
            <person name="Hollibaugh J.T."/>
            <person name="Xie G."/>
            <person name="Stolz J.F."/>
            <person name="Richardson P."/>
        </authorList>
    </citation>
    <scope>NUCLEOTIDE SEQUENCE [LARGE SCALE GENOMIC DNA]</scope>
    <source>
        <strain evidence="3">ATCC BAA-1101 / DSM 17681 / MLHE-1</strain>
    </source>
</reference>
<dbReference type="Proteomes" id="UP000001962">
    <property type="component" value="Chromosome"/>
</dbReference>
<proteinExistence type="predicted"/>
<accession>Q0A6T9</accession>
<dbReference type="KEGG" id="aeh:Mlg_2106"/>
<keyword evidence="3" id="KW-1185">Reference proteome</keyword>
<dbReference type="HOGENOM" id="CLU_1640236_0_0_6"/>
<dbReference type="EMBL" id="CP000453">
    <property type="protein sequence ID" value="ABI57448.1"/>
    <property type="molecule type" value="Genomic_DNA"/>
</dbReference>